<dbReference type="EMBL" id="VIVQ01000001">
    <property type="protein sequence ID" value="TWE12370.1"/>
    <property type="molecule type" value="Genomic_DNA"/>
</dbReference>
<accession>A0A561E9W9</accession>
<evidence type="ECO:0000259" key="3">
    <source>
        <dbReference type="Pfam" id="PF13354"/>
    </source>
</evidence>
<dbReference type="SUPFAM" id="SSF56601">
    <property type="entry name" value="beta-lactamase/transpeptidase-like"/>
    <property type="match status" value="1"/>
</dbReference>
<dbReference type="InterPro" id="IPR000871">
    <property type="entry name" value="Beta-lactam_class-A"/>
</dbReference>
<dbReference type="GO" id="GO:0046677">
    <property type="term" value="P:response to antibiotic"/>
    <property type="evidence" value="ECO:0007669"/>
    <property type="project" value="InterPro"/>
</dbReference>
<dbReference type="Proteomes" id="UP000318297">
    <property type="component" value="Unassembled WGS sequence"/>
</dbReference>
<dbReference type="AlphaFoldDB" id="A0A561E9W9"/>
<name>A0A561E9W9_9MICO</name>
<keyword evidence="5" id="KW-1185">Reference proteome</keyword>
<dbReference type="GO" id="GO:0030655">
    <property type="term" value="P:beta-lactam antibiotic catabolic process"/>
    <property type="evidence" value="ECO:0007669"/>
    <property type="project" value="InterPro"/>
</dbReference>
<dbReference type="PANTHER" id="PTHR35333">
    <property type="entry name" value="BETA-LACTAMASE"/>
    <property type="match status" value="1"/>
</dbReference>
<gene>
    <name evidence="4" type="ORF">BKA23_1173</name>
</gene>
<dbReference type="GO" id="GO:0008800">
    <property type="term" value="F:beta-lactamase activity"/>
    <property type="evidence" value="ECO:0007669"/>
    <property type="project" value="InterPro"/>
</dbReference>
<dbReference type="InterPro" id="IPR006311">
    <property type="entry name" value="TAT_signal"/>
</dbReference>
<comment type="caution">
    <text evidence="4">The sequence shown here is derived from an EMBL/GenBank/DDBJ whole genome shotgun (WGS) entry which is preliminary data.</text>
</comment>
<proteinExistence type="predicted"/>
<dbReference type="InterPro" id="IPR012338">
    <property type="entry name" value="Beta-lactam/transpept-like"/>
</dbReference>
<feature type="domain" description="Beta-lactamase class A catalytic" evidence="3">
    <location>
        <begin position="144"/>
        <end position="288"/>
    </location>
</feature>
<dbReference type="PROSITE" id="PS51318">
    <property type="entry name" value="TAT"/>
    <property type="match status" value="1"/>
</dbReference>
<dbReference type="Gene3D" id="3.40.710.10">
    <property type="entry name" value="DD-peptidase/beta-lactamase superfamily"/>
    <property type="match status" value="1"/>
</dbReference>
<protein>
    <recommendedName>
        <fullName evidence="1">Beta-lactamase</fullName>
    </recommendedName>
    <alternativeName>
        <fullName evidence="2">Penicillinase</fullName>
    </alternativeName>
</protein>
<dbReference type="Pfam" id="PF13354">
    <property type="entry name" value="Beta-lactamase2"/>
    <property type="match status" value="1"/>
</dbReference>
<dbReference type="InterPro" id="IPR045155">
    <property type="entry name" value="Beta-lactam_cat"/>
</dbReference>
<dbReference type="PANTHER" id="PTHR35333:SF3">
    <property type="entry name" value="BETA-LACTAMASE-TYPE TRANSPEPTIDASE FOLD CONTAINING PROTEIN"/>
    <property type="match status" value="1"/>
</dbReference>
<evidence type="ECO:0000313" key="5">
    <source>
        <dbReference type="Proteomes" id="UP000318297"/>
    </source>
</evidence>
<dbReference type="OrthoDB" id="5181100at2"/>
<organism evidence="4 5">
    <name type="scientific">Rudaeicoccus suwonensis</name>
    <dbReference type="NCBI Taxonomy" id="657409"/>
    <lineage>
        <taxon>Bacteria</taxon>
        <taxon>Bacillati</taxon>
        <taxon>Actinomycetota</taxon>
        <taxon>Actinomycetes</taxon>
        <taxon>Micrococcales</taxon>
        <taxon>Dermacoccaceae</taxon>
        <taxon>Rudaeicoccus</taxon>
    </lineage>
</organism>
<evidence type="ECO:0000313" key="4">
    <source>
        <dbReference type="EMBL" id="TWE12370.1"/>
    </source>
</evidence>
<reference evidence="4 5" key="1">
    <citation type="submission" date="2019-06" db="EMBL/GenBank/DDBJ databases">
        <title>Sequencing the genomes of 1000 actinobacteria strains.</title>
        <authorList>
            <person name="Klenk H.-P."/>
        </authorList>
    </citation>
    <scope>NUCLEOTIDE SEQUENCE [LARGE SCALE GENOMIC DNA]</scope>
    <source>
        <strain evidence="4 5">DSM 19560</strain>
    </source>
</reference>
<dbReference type="RefSeq" id="WP_145226332.1">
    <property type="nucleotide sequence ID" value="NZ_VIVQ01000001.1"/>
</dbReference>
<sequence>MIEPSRRNLLIGGAGVTLAAGFTAIGVRAEARQSTAGGAGRVASTAITTDIPATTITSPTVAATTAAATTTAWGTRLTTAITNYQKSRGGTIACAVYDRTTGGYYGYRDTWVNDTLSTVKMVIMATVLRRCQELRINLSTTQMQLATAMITQSDNDAANALITWAGVANVQRVAGYYGMTSTHVQGGIVAGSSNWWGYSTTTSKDLLSLINGLVWGTTVLTAAHRTYVLTLMSQVIAIERWGVCAPPLPTSNTWATKNGWGPLGSAYVLNSAGHITGNGRNYTAVILTQAPAGFYYGQTTINGVSQLIYDALATPMP</sequence>
<evidence type="ECO:0000256" key="2">
    <source>
        <dbReference type="ARBA" id="ARBA00030171"/>
    </source>
</evidence>
<evidence type="ECO:0000256" key="1">
    <source>
        <dbReference type="ARBA" id="ARBA00018879"/>
    </source>
</evidence>